<keyword evidence="4" id="KW-1185">Reference proteome</keyword>
<reference evidence="4" key="1">
    <citation type="journal article" date="2019" name="Int. J. Syst. Evol. Microbiol.">
        <title>The Global Catalogue of Microorganisms (GCM) 10K type strain sequencing project: providing services to taxonomists for standard genome sequencing and annotation.</title>
        <authorList>
            <consortium name="The Broad Institute Genomics Platform"/>
            <consortium name="The Broad Institute Genome Sequencing Center for Infectious Disease"/>
            <person name="Wu L."/>
            <person name="Ma J."/>
        </authorList>
    </citation>
    <scope>NUCLEOTIDE SEQUENCE [LARGE SCALE GENOMIC DNA]</scope>
    <source>
        <strain evidence="4">JCM 16114</strain>
    </source>
</reference>
<evidence type="ECO:0000259" key="2">
    <source>
        <dbReference type="Pfam" id="PF07859"/>
    </source>
</evidence>
<comment type="caution">
    <text evidence="3">The sequence shown here is derived from an EMBL/GenBank/DDBJ whole genome shotgun (WGS) entry which is preliminary data.</text>
</comment>
<evidence type="ECO:0000313" key="3">
    <source>
        <dbReference type="EMBL" id="GAA2207662.1"/>
    </source>
</evidence>
<dbReference type="Gene3D" id="3.40.50.1820">
    <property type="entry name" value="alpha/beta hydrolase"/>
    <property type="match status" value="1"/>
</dbReference>
<evidence type="ECO:0000256" key="1">
    <source>
        <dbReference type="ARBA" id="ARBA00022801"/>
    </source>
</evidence>
<dbReference type="RefSeq" id="WP_344475078.1">
    <property type="nucleotide sequence ID" value="NZ_BAAAQX010000007.1"/>
</dbReference>
<dbReference type="InterPro" id="IPR029058">
    <property type="entry name" value="AB_hydrolase_fold"/>
</dbReference>
<keyword evidence="1 3" id="KW-0378">Hydrolase</keyword>
<evidence type="ECO:0000313" key="4">
    <source>
        <dbReference type="Proteomes" id="UP001499843"/>
    </source>
</evidence>
<dbReference type="SUPFAM" id="SSF53474">
    <property type="entry name" value="alpha/beta-Hydrolases"/>
    <property type="match status" value="1"/>
</dbReference>
<organism evidence="3 4">
    <name type="scientific">Nonomuraea monospora</name>
    <dbReference type="NCBI Taxonomy" id="568818"/>
    <lineage>
        <taxon>Bacteria</taxon>
        <taxon>Bacillati</taxon>
        <taxon>Actinomycetota</taxon>
        <taxon>Actinomycetes</taxon>
        <taxon>Streptosporangiales</taxon>
        <taxon>Streptosporangiaceae</taxon>
        <taxon>Nonomuraea</taxon>
    </lineage>
</organism>
<dbReference type="Pfam" id="PF07859">
    <property type="entry name" value="Abhydrolase_3"/>
    <property type="match status" value="1"/>
</dbReference>
<dbReference type="InterPro" id="IPR050300">
    <property type="entry name" value="GDXG_lipolytic_enzyme"/>
</dbReference>
<dbReference type="InterPro" id="IPR013094">
    <property type="entry name" value="AB_hydrolase_3"/>
</dbReference>
<proteinExistence type="predicted"/>
<accession>A0ABP5P7H7</accession>
<dbReference type="PANTHER" id="PTHR48081">
    <property type="entry name" value="AB HYDROLASE SUPERFAMILY PROTEIN C4A8.06C"/>
    <property type="match status" value="1"/>
</dbReference>
<dbReference type="GO" id="GO:0016787">
    <property type="term" value="F:hydrolase activity"/>
    <property type="evidence" value="ECO:0007669"/>
    <property type="project" value="UniProtKB-KW"/>
</dbReference>
<protein>
    <submittedName>
        <fullName evidence="3">Alpha/beta hydrolase</fullName>
    </submittedName>
</protein>
<dbReference type="EMBL" id="BAAAQX010000007">
    <property type="protein sequence ID" value="GAA2207662.1"/>
    <property type="molecule type" value="Genomic_DNA"/>
</dbReference>
<gene>
    <name evidence="3" type="ORF">GCM10009850_031200</name>
</gene>
<name>A0ABP5P7H7_9ACTN</name>
<dbReference type="PANTHER" id="PTHR48081:SF8">
    <property type="entry name" value="ALPHA_BETA HYDROLASE FOLD-3 DOMAIN-CONTAINING PROTEIN-RELATED"/>
    <property type="match status" value="1"/>
</dbReference>
<sequence>MSKPVLEPAARAFADATARPPYLRDLPLEAGRRALAEVQRPDIRVPGVSRRPVEGTRLIVFRPEPAAGPLPVVLYLHDDWVFGGEHAHGRLARELARESGAATVFLDYGLSPEARYPLALGEGEAALDWIAAHGGAHGLDATRIAVAGGNLAAALALTARERLAAQVLLCPATDAFCDTGSYREFAEGYCLRADGMRWCWEQYLTRPELRAEITVSPSRAPVGRLAGLPPALVVLAEADVLRDEGEAYAAKLREAGVPVTAVRYQGVIHGFLTLNALRGTHAAQAAIDQAGRFLARALGTAGRPALLGRTGPSP</sequence>
<feature type="domain" description="Alpha/beta hydrolase fold-3" evidence="2">
    <location>
        <begin position="79"/>
        <end position="272"/>
    </location>
</feature>
<dbReference type="Proteomes" id="UP001499843">
    <property type="component" value="Unassembled WGS sequence"/>
</dbReference>